<keyword evidence="10" id="KW-1185">Reference proteome</keyword>
<feature type="domain" description="C2H2-type" evidence="7">
    <location>
        <begin position="3"/>
        <end position="30"/>
    </location>
</feature>
<keyword evidence="4" id="KW-0862">Zinc</keyword>
<dbReference type="Proteomes" id="UP000694871">
    <property type="component" value="Unplaced"/>
</dbReference>
<dbReference type="PROSITE" id="PS50960">
    <property type="entry name" value="HTH_PSQ"/>
    <property type="match status" value="1"/>
</dbReference>
<feature type="compositionally biased region" description="Basic and acidic residues" evidence="6">
    <location>
        <begin position="203"/>
        <end position="214"/>
    </location>
</feature>
<feature type="domain" description="HTH psq-type" evidence="8">
    <location>
        <begin position="76"/>
        <end position="128"/>
    </location>
</feature>
<dbReference type="GeneID" id="107122838"/>
<dbReference type="RefSeq" id="XP_015281463.1">
    <property type="nucleotide sequence ID" value="XM_015425977.1"/>
</dbReference>
<proteinExistence type="predicted"/>
<reference evidence="11" key="1">
    <citation type="submission" date="2025-08" db="UniProtKB">
        <authorList>
            <consortium name="RefSeq"/>
        </authorList>
    </citation>
    <scope>IDENTIFICATION</scope>
</reference>
<dbReference type="PROSITE" id="PS50157">
    <property type="entry name" value="ZINC_FINGER_C2H2_2"/>
    <property type="match status" value="1"/>
</dbReference>
<keyword evidence="4" id="KW-0863">Zinc-finger</keyword>
<dbReference type="InterPro" id="IPR036236">
    <property type="entry name" value="Znf_C2H2_sf"/>
</dbReference>
<dbReference type="PROSITE" id="PS51253">
    <property type="entry name" value="HTH_CENPB"/>
    <property type="match status" value="1"/>
</dbReference>
<evidence type="ECO:0000256" key="2">
    <source>
        <dbReference type="ARBA" id="ARBA00023125"/>
    </source>
</evidence>
<evidence type="ECO:0000256" key="1">
    <source>
        <dbReference type="ARBA" id="ARBA00004123"/>
    </source>
</evidence>
<dbReference type="Pfam" id="PF04218">
    <property type="entry name" value="CENP-B_N"/>
    <property type="match status" value="1"/>
</dbReference>
<dbReference type="PANTHER" id="PTHR19303:SF36">
    <property type="entry name" value="TIGGER TRANSPOSABLE ELEMENT-DERIVED PROTEIN 3"/>
    <property type="match status" value="1"/>
</dbReference>
<gene>
    <name evidence="11" type="primary">LOC107122838</name>
</gene>
<evidence type="ECO:0000256" key="6">
    <source>
        <dbReference type="SAM" id="MobiDB-lite"/>
    </source>
</evidence>
<evidence type="ECO:0000256" key="4">
    <source>
        <dbReference type="PROSITE-ProRule" id="PRU00042"/>
    </source>
</evidence>
<comment type="subcellular location">
    <subcellularLocation>
        <location evidence="1 5">Nucleus</location>
    </subcellularLocation>
</comment>
<evidence type="ECO:0000259" key="7">
    <source>
        <dbReference type="PROSITE" id="PS50157"/>
    </source>
</evidence>
<evidence type="ECO:0000259" key="8">
    <source>
        <dbReference type="PROSITE" id="PS50960"/>
    </source>
</evidence>
<name>A0ABM1L676_GEKJA</name>
<evidence type="ECO:0000256" key="5">
    <source>
        <dbReference type="PROSITE-ProRule" id="PRU00320"/>
    </source>
</evidence>
<evidence type="ECO:0000259" key="9">
    <source>
        <dbReference type="PROSITE" id="PS51253"/>
    </source>
</evidence>
<evidence type="ECO:0000313" key="11">
    <source>
        <dbReference type="RefSeq" id="XP_015281463.1"/>
    </source>
</evidence>
<dbReference type="Pfam" id="PF00096">
    <property type="entry name" value="zf-C2H2"/>
    <property type="match status" value="1"/>
</dbReference>
<keyword evidence="4" id="KW-0479">Metal-binding</keyword>
<dbReference type="SUPFAM" id="SSF57667">
    <property type="entry name" value="beta-beta-alpha zinc fingers"/>
    <property type="match status" value="1"/>
</dbReference>
<dbReference type="PANTHER" id="PTHR19303">
    <property type="entry name" value="TRANSPOSON"/>
    <property type="match status" value="1"/>
</dbReference>
<dbReference type="InterPro" id="IPR004875">
    <property type="entry name" value="DDE_SF_endonuclease_dom"/>
</dbReference>
<dbReference type="Gene3D" id="3.30.160.60">
    <property type="entry name" value="Classic Zinc Finger"/>
    <property type="match status" value="1"/>
</dbReference>
<keyword evidence="2 5" id="KW-0238">DNA-binding</keyword>
<feature type="DNA-binding region" description="H-T-H motif" evidence="5">
    <location>
        <begin position="104"/>
        <end position="124"/>
    </location>
</feature>
<evidence type="ECO:0000313" key="10">
    <source>
        <dbReference type="Proteomes" id="UP000694871"/>
    </source>
</evidence>
<dbReference type="InterPro" id="IPR013087">
    <property type="entry name" value="Znf_C2H2_type"/>
</dbReference>
<protein>
    <submittedName>
        <fullName evidence="11">Tigger transposable element-derived protein 3-like</fullName>
    </submittedName>
</protein>
<dbReference type="InterPro" id="IPR009057">
    <property type="entry name" value="Homeodomain-like_sf"/>
</dbReference>
<dbReference type="InterPro" id="IPR006600">
    <property type="entry name" value="HTH_CenpB_DNA-bd_dom"/>
</dbReference>
<feature type="domain" description="HTH CENPB-type" evidence="9">
    <location>
        <begin position="139"/>
        <end position="207"/>
    </location>
</feature>
<dbReference type="PROSITE" id="PS00028">
    <property type="entry name" value="ZINC_FINGER_C2H2_1"/>
    <property type="match status" value="1"/>
</dbReference>
<evidence type="ECO:0000256" key="3">
    <source>
        <dbReference type="ARBA" id="ARBA00023242"/>
    </source>
</evidence>
<organism evidence="10 11">
    <name type="scientific">Gekko japonicus</name>
    <name type="common">Schlegel's Japanese gecko</name>
    <dbReference type="NCBI Taxonomy" id="146911"/>
    <lineage>
        <taxon>Eukaryota</taxon>
        <taxon>Metazoa</taxon>
        <taxon>Chordata</taxon>
        <taxon>Craniata</taxon>
        <taxon>Vertebrata</taxon>
        <taxon>Euteleostomi</taxon>
        <taxon>Lepidosauria</taxon>
        <taxon>Squamata</taxon>
        <taxon>Bifurcata</taxon>
        <taxon>Gekkota</taxon>
        <taxon>Gekkonidae</taxon>
        <taxon>Gekkoninae</taxon>
        <taxon>Gekko</taxon>
    </lineage>
</organism>
<feature type="region of interest" description="Disordered" evidence="6">
    <location>
        <begin position="199"/>
        <end position="222"/>
    </location>
</feature>
<dbReference type="Gene3D" id="1.10.10.60">
    <property type="entry name" value="Homeodomain-like"/>
    <property type="match status" value="2"/>
</dbReference>
<dbReference type="InterPro" id="IPR050863">
    <property type="entry name" value="CenT-Element_Derived"/>
</dbReference>
<dbReference type="SUPFAM" id="SSF46689">
    <property type="entry name" value="Homeodomain-like"/>
    <property type="match status" value="1"/>
</dbReference>
<keyword evidence="3 5" id="KW-0539">Nucleus</keyword>
<sequence length="575" mass="63853">MPHWCLECGKNFGQKADLEKHLANHAGQCSYICSDCGRSFTEHLALPTCRGACPVGSSFGHVGCRRKSLPPPSEAVAHRKERKELSLQEKVQVLEVLEGPKVSQSELAKRFGVSQPQICRIIKNKERILAEWCKNGNPGRKRKLEQKGAAGEAALLQWFEQSCTPSLPTNGTQLQDKAKALSGTLGRPELHGWLAGFKSRQRTARERPRTEKQNGELPEEEPWETTVLPGLLRQYDPSDIYACGEVGLLFQATPEDLATEHRPGAKDQLTILLCTNLDVSDKRGPLIIGKGPIPFCFRGSGAEEPPVTYRAHHRAWMTTAVFSEWLRKLNEDMKRKQRSVVLFLVPSAAHPSVELSNIRMVFLPLQPAWIRPLEQGIIQNFKGHYRRRMLTRLIARLDSKASSSPDAPSKHLTLLDAVHMVLQAWSEVCPQTVTDSFRAAGFGVSPRIPAPPGDVVRALGFLNREQFERFVLVDEGLECSGGQGGAEVAGGDQRCEDPVCVTAEEEEEERAEDPAALPCPSKAEVLESLAKLRRYFECHAAPPAAFQTFYKLEDVVHGMSLADRQASRARTLNKE</sequence>
<dbReference type="InterPro" id="IPR007889">
    <property type="entry name" value="HTH_Psq"/>
</dbReference>
<accession>A0ABM1L676</accession>
<dbReference type="Pfam" id="PF03184">
    <property type="entry name" value="DDE_1"/>
    <property type="match status" value="1"/>
</dbReference>